<reference evidence="2 3" key="1">
    <citation type="submission" date="2020-12" db="EMBL/GenBank/DDBJ databases">
        <title>Sphingomonas sp.</title>
        <authorList>
            <person name="Kim M.K."/>
        </authorList>
    </citation>
    <scope>NUCLEOTIDE SEQUENCE [LARGE SCALE GENOMIC DNA]</scope>
    <source>
        <strain evidence="2 3">BT552</strain>
    </source>
</reference>
<dbReference type="PROSITE" id="PS51782">
    <property type="entry name" value="LYSM"/>
    <property type="match status" value="2"/>
</dbReference>
<dbReference type="EMBL" id="JAFEMC010000005">
    <property type="protein sequence ID" value="MBM6578042.1"/>
    <property type="molecule type" value="Genomic_DNA"/>
</dbReference>
<dbReference type="RefSeq" id="WP_204200139.1">
    <property type="nucleotide sequence ID" value="NZ_JAFEMC010000005.1"/>
</dbReference>
<dbReference type="Gene3D" id="3.10.350.10">
    <property type="entry name" value="LysM domain"/>
    <property type="match status" value="2"/>
</dbReference>
<protein>
    <submittedName>
        <fullName evidence="2">LysM peptidoglycan-binding domain-containing protein</fullName>
    </submittedName>
</protein>
<accession>A0ABS2DAS8</accession>
<comment type="caution">
    <text evidence="2">The sequence shown here is derived from an EMBL/GenBank/DDBJ whole genome shotgun (WGS) entry which is preliminary data.</text>
</comment>
<evidence type="ECO:0000259" key="1">
    <source>
        <dbReference type="PROSITE" id="PS51782"/>
    </source>
</evidence>
<sequence>MLPSDISTATPRLYLKPEGLAPVRTADGGGGIDIGGISGIFDAAKAIVATAGRDGSHIPSTRATVRDETSLSGLAEQYGTTVQQLILLNKNNPGIFDLRKGDTIRVPLNRQVVEVQEGDTLRSLARTYGVSVDQIVKANGLLGGELPPPGSDIVLVPPTAYGLGTKASAKAFIADIKTLEHQWNALEPSERLQALEDAINERLATRGVPPVDLVIDGLDGNGVYDFTTHTIKVDSALLSKDGVKSEDLLDLADTVYHEGRHAEQWFDMARIHLAEGRPASELDMPRGVIRAAREAGAIDLDTDRGRFANAMYRSVYGSGSDRRNDVLTALNDGTTVTPEEYADYRRLPEEADAWRVGGMITNLWYG</sequence>
<dbReference type="PANTHER" id="PTHR33734:SF22">
    <property type="entry name" value="MEMBRANE-BOUND LYTIC MUREIN TRANSGLYCOSYLASE D"/>
    <property type="match status" value="1"/>
</dbReference>
<proteinExistence type="predicted"/>
<feature type="domain" description="LysM" evidence="1">
    <location>
        <begin position="111"/>
        <end position="155"/>
    </location>
</feature>
<gene>
    <name evidence="2" type="ORF">ILT43_16795</name>
</gene>
<name>A0ABS2DAS8_9SPHN</name>
<evidence type="ECO:0000313" key="2">
    <source>
        <dbReference type="EMBL" id="MBM6578042.1"/>
    </source>
</evidence>
<dbReference type="SUPFAM" id="SSF54106">
    <property type="entry name" value="LysM domain"/>
    <property type="match status" value="1"/>
</dbReference>
<dbReference type="SMART" id="SM00257">
    <property type="entry name" value="LysM"/>
    <property type="match status" value="2"/>
</dbReference>
<dbReference type="InterPro" id="IPR036779">
    <property type="entry name" value="LysM_dom_sf"/>
</dbReference>
<organism evidence="2 3">
    <name type="scientific">Sphingomonas longa</name>
    <dbReference type="NCBI Taxonomy" id="2778730"/>
    <lineage>
        <taxon>Bacteria</taxon>
        <taxon>Pseudomonadati</taxon>
        <taxon>Pseudomonadota</taxon>
        <taxon>Alphaproteobacteria</taxon>
        <taxon>Sphingomonadales</taxon>
        <taxon>Sphingomonadaceae</taxon>
        <taxon>Sphingomonas</taxon>
    </lineage>
</organism>
<dbReference type="InterPro" id="IPR018392">
    <property type="entry name" value="LysM"/>
</dbReference>
<keyword evidence="3" id="KW-1185">Reference proteome</keyword>
<feature type="domain" description="LysM" evidence="1">
    <location>
        <begin position="61"/>
        <end position="106"/>
    </location>
</feature>
<dbReference type="Pfam" id="PF01476">
    <property type="entry name" value="LysM"/>
    <property type="match status" value="2"/>
</dbReference>
<dbReference type="Proteomes" id="UP000763641">
    <property type="component" value="Unassembled WGS sequence"/>
</dbReference>
<dbReference type="CDD" id="cd00118">
    <property type="entry name" value="LysM"/>
    <property type="match status" value="2"/>
</dbReference>
<dbReference type="PANTHER" id="PTHR33734">
    <property type="entry name" value="LYSM DOMAIN-CONTAINING GPI-ANCHORED PROTEIN 2"/>
    <property type="match status" value="1"/>
</dbReference>
<evidence type="ECO:0000313" key="3">
    <source>
        <dbReference type="Proteomes" id="UP000763641"/>
    </source>
</evidence>